<dbReference type="GO" id="GO:0008234">
    <property type="term" value="F:cysteine-type peptidase activity"/>
    <property type="evidence" value="ECO:0007669"/>
    <property type="project" value="InterPro"/>
</dbReference>
<evidence type="ECO:0000256" key="8">
    <source>
        <dbReference type="ARBA" id="ARBA00023157"/>
    </source>
</evidence>
<evidence type="ECO:0000256" key="6">
    <source>
        <dbReference type="ARBA" id="ARBA00023136"/>
    </source>
</evidence>
<dbReference type="InterPro" id="IPR013128">
    <property type="entry name" value="Peptidase_C1A"/>
</dbReference>
<keyword evidence="5 11" id="KW-1133">Transmembrane helix</keyword>
<dbReference type="InterPro" id="IPR038765">
    <property type="entry name" value="Papain-like_cys_pep_sf"/>
</dbReference>
<evidence type="ECO:0000259" key="12">
    <source>
        <dbReference type="SMART" id="SM00645"/>
    </source>
</evidence>
<keyword evidence="4" id="KW-0735">Signal-anchor</keyword>
<dbReference type="PROSITE" id="PS00640">
    <property type="entry name" value="THIOL_PROTEASE_ASN"/>
    <property type="match status" value="1"/>
</dbReference>
<dbReference type="AlphaFoldDB" id="A0A1C3L1F7"/>
<dbReference type="GO" id="GO:0006508">
    <property type="term" value="P:proteolysis"/>
    <property type="evidence" value="ECO:0007669"/>
    <property type="project" value="InterPro"/>
</dbReference>
<dbReference type="Gene3D" id="3.90.70.10">
    <property type="entry name" value="Cysteine proteinases"/>
    <property type="match status" value="1"/>
</dbReference>
<evidence type="ECO:0000256" key="11">
    <source>
        <dbReference type="SAM" id="Phobius"/>
    </source>
</evidence>
<dbReference type="Pfam" id="PF08246">
    <property type="entry name" value="Inhibitor_I29"/>
    <property type="match status" value="1"/>
</dbReference>
<keyword evidence="7" id="KW-0865">Zymogen</keyword>
<sequence>MVKDIKKSGISLTSSGLKAINKKQIYLKRNERRIFKICTYAFMTFILCCAVMLYFTIFTNNENKNNSTQKNGGVLNNEEIDTLREILKKYKEQNKKDIKDDETVNMENKKKGKKNDDDDDDNNKNNTEKNKSQDHAELMEKYKRLVNDKSKENREELAKMLHGLLKNSLEEKKIQERKQNSNENVTPKNTYHHFSDEHNNNRNSTNNNEKNVEVNEQVDSTYDNLKYASQFNSYMKEYNKKYKDINEQMEKYENFKRNYINIETYNKMENILYKKKLNQFSDYSKKDFENYFKKLLPIPNHLKEKYVVPFKSTRKKEDQNNKVEKSKSIFGDLPDNLDYREKGIVHEPKDQMLCGSCWAFASVGNVECIYAKNNNNTILTLSEQEIVDCSKLNFGCDGGHPFYSFIYGVENGICLNEDYKYRAIDDLFCLSYRCKNKVALTSVGGVMENELIRALNEVGPVSVNVGVTDEFAFYFEGIFNGSCTEELNHSVLLIGYGQVERASVFAKENSNSSSNSLQKKGTSSHNSDDEMLYYWIIKNSWGTKWGENGFMRISRNKEGDNVFCGIGVEVFYPIL</sequence>
<evidence type="ECO:0000256" key="10">
    <source>
        <dbReference type="SAM" id="MobiDB-lite"/>
    </source>
</evidence>
<dbReference type="SMART" id="SM00645">
    <property type="entry name" value="Pept_C1"/>
    <property type="match status" value="1"/>
</dbReference>
<dbReference type="CDD" id="cd02248">
    <property type="entry name" value="Peptidase_C1A"/>
    <property type="match status" value="1"/>
</dbReference>
<protein>
    <submittedName>
        <fullName evidence="14">Cysteine proteinase, putative</fullName>
    </submittedName>
</protein>
<dbReference type="Proteomes" id="UP000219799">
    <property type="component" value="Chromosome 12"/>
</dbReference>
<evidence type="ECO:0000256" key="4">
    <source>
        <dbReference type="ARBA" id="ARBA00022968"/>
    </source>
</evidence>
<proteinExistence type="inferred from homology"/>
<dbReference type="InterPro" id="IPR013201">
    <property type="entry name" value="Prot_inhib_I29"/>
</dbReference>
<feature type="region of interest" description="Disordered" evidence="10">
    <location>
        <begin position="98"/>
        <end position="137"/>
    </location>
</feature>
<feature type="transmembrane region" description="Helical" evidence="11">
    <location>
        <begin position="37"/>
        <end position="57"/>
    </location>
</feature>
<gene>
    <name evidence="14" type="primary">PmlGA01_120052200</name>
    <name evidence="14" type="ORF">PMLGA01_120052200</name>
</gene>
<dbReference type="VEuPathDB" id="PlasmoDB:PmUG01_12058900"/>
<dbReference type="PANTHER" id="PTHR12411">
    <property type="entry name" value="CYSTEINE PROTEASE FAMILY C1-RELATED"/>
    <property type="match status" value="1"/>
</dbReference>
<dbReference type="InterPro" id="IPR025660">
    <property type="entry name" value="Pept_his_AS"/>
</dbReference>
<keyword evidence="6 11" id="KW-0472">Membrane</keyword>
<dbReference type="InterPro" id="IPR039417">
    <property type="entry name" value="Peptidase_C1A_papain-like"/>
</dbReference>
<dbReference type="PRINTS" id="PR00705">
    <property type="entry name" value="PAPAIN"/>
</dbReference>
<dbReference type="PROSITE" id="PS00639">
    <property type="entry name" value="THIOL_PROTEASE_HIS"/>
    <property type="match status" value="1"/>
</dbReference>
<feature type="compositionally biased region" description="Basic and acidic residues" evidence="10">
    <location>
        <begin position="122"/>
        <end position="137"/>
    </location>
</feature>
<evidence type="ECO:0000256" key="2">
    <source>
        <dbReference type="ARBA" id="ARBA00008455"/>
    </source>
</evidence>
<evidence type="ECO:0000256" key="3">
    <source>
        <dbReference type="ARBA" id="ARBA00022692"/>
    </source>
</evidence>
<dbReference type="SUPFAM" id="SSF54001">
    <property type="entry name" value="Cysteine proteinases"/>
    <property type="match status" value="1"/>
</dbReference>
<keyword evidence="3 11" id="KW-0812">Transmembrane</keyword>
<dbReference type="SMART" id="SM00848">
    <property type="entry name" value="Inhibitor_I29"/>
    <property type="match status" value="1"/>
</dbReference>
<dbReference type="InterPro" id="IPR000668">
    <property type="entry name" value="Peptidase_C1A_C"/>
</dbReference>
<evidence type="ECO:0000256" key="5">
    <source>
        <dbReference type="ARBA" id="ARBA00022989"/>
    </source>
</evidence>
<reference evidence="14 15" key="1">
    <citation type="submission" date="2016-06" db="EMBL/GenBank/DDBJ databases">
        <authorList>
            <consortium name="Pathogen Informatics"/>
        </authorList>
    </citation>
    <scope>NUCLEOTIDE SEQUENCE [LARGE SCALE GENOMIC DNA]</scope>
    <source>
        <strain evidence="14">PmlGA01</strain>
    </source>
</reference>
<evidence type="ECO:0000313" key="14">
    <source>
        <dbReference type="EMBL" id="SBT80356.1"/>
    </source>
</evidence>
<comment type="similarity">
    <text evidence="2">Belongs to the peptidase C1 family.</text>
</comment>
<evidence type="ECO:0000256" key="1">
    <source>
        <dbReference type="ARBA" id="ARBA00004606"/>
    </source>
</evidence>
<evidence type="ECO:0000256" key="9">
    <source>
        <dbReference type="ARBA" id="ARBA00023180"/>
    </source>
</evidence>
<evidence type="ECO:0000313" key="15">
    <source>
        <dbReference type="Proteomes" id="UP000219799"/>
    </source>
</evidence>
<dbReference type="EMBL" id="LT594500">
    <property type="protein sequence ID" value="SBT80356.1"/>
    <property type="molecule type" value="Genomic_DNA"/>
</dbReference>
<keyword evidence="9" id="KW-0325">Glycoprotein</keyword>
<dbReference type="GO" id="GO:0016020">
    <property type="term" value="C:membrane"/>
    <property type="evidence" value="ECO:0007669"/>
    <property type="project" value="UniProtKB-SubCell"/>
</dbReference>
<accession>A0A1C3L1F7</accession>
<dbReference type="PROSITE" id="PS00139">
    <property type="entry name" value="THIOL_PROTEASE_CYS"/>
    <property type="match status" value="1"/>
</dbReference>
<name>A0A1C3L1F7_PLAMA</name>
<feature type="domain" description="Cathepsin propeptide inhibitor" evidence="13">
    <location>
        <begin position="231"/>
        <end position="288"/>
    </location>
</feature>
<feature type="region of interest" description="Disordered" evidence="10">
    <location>
        <begin position="175"/>
        <end position="209"/>
    </location>
</feature>
<comment type="subcellular location">
    <subcellularLocation>
        <location evidence="1">Membrane</location>
        <topology evidence="1">Single-pass type II membrane protein</topology>
    </subcellularLocation>
</comment>
<dbReference type="InterPro" id="IPR025661">
    <property type="entry name" value="Pept_asp_AS"/>
</dbReference>
<keyword evidence="8" id="KW-1015">Disulfide bond</keyword>
<dbReference type="Pfam" id="PF00112">
    <property type="entry name" value="Peptidase_C1"/>
    <property type="match status" value="1"/>
</dbReference>
<evidence type="ECO:0000259" key="13">
    <source>
        <dbReference type="SMART" id="SM00848"/>
    </source>
</evidence>
<evidence type="ECO:0000256" key="7">
    <source>
        <dbReference type="ARBA" id="ARBA00023145"/>
    </source>
</evidence>
<organism evidence="14 15">
    <name type="scientific">Plasmodium malariae</name>
    <dbReference type="NCBI Taxonomy" id="5858"/>
    <lineage>
        <taxon>Eukaryota</taxon>
        <taxon>Sar</taxon>
        <taxon>Alveolata</taxon>
        <taxon>Apicomplexa</taxon>
        <taxon>Aconoidasida</taxon>
        <taxon>Haemosporida</taxon>
        <taxon>Plasmodiidae</taxon>
        <taxon>Plasmodium</taxon>
        <taxon>Plasmodium (Plasmodium)</taxon>
    </lineage>
</organism>
<dbReference type="InterPro" id="IPR000169">
    <property type="entry name" value="Pept_cys_AS"/>
</dbReference>
<feature type="domain" description="Peptidase C1A papain C-terminal" evidence="12">
    <location>
        <begin position="333"/>
        <end position="574"/>
    </location>
</feature>